<organism evidence="3 4">
    <name type="scientific">Stenotrophomonas maltophilia</name>
    <name type="common">Pseudomonas maltophilia</name>
    <name type="synonym">Xanthomonas maltophilia</name>
    <dbReference type="NCBI Taxonomy" id="40324"/>
    <lineage>
        <taxon>Bacteria</taxon>
        <taxon>Pseudomonadati</taxon>
        <taxon>Pseudomonadota</taxon>
        <taxon>Gammaproteobacteria</taxon>
        <taxon>Lysobacterales</taxon>
        <taxon>Lysobacteraceae</taxon>
        <taxon>Stenotrophomonas</taxon>
        <taxon>Stenotrophomonas maltophilia group</taxon>
    </lineage>
</organism>
<dbReference type="Gene3D" id="3.10.310.10">
    <property type="entry name" value="Diaminopimelate Epimerase, Chain A, domain 1"/>
    <property type="match status" value="2"/>
</dbReference>
<dbReference type="GO" id="GO:0016853">
    <property type="term" value="F:isomerase activity"/>
    <property type="evidence" value="ECO:0007669"/>
    <property type="project" value="TreeGrafter"/>
</dbReference>
<dbReference type="Proteomes" id="UP000092256">
    <property type="component" value="Unassembled WGS sequence"/>
</dbReference>
<dbReference type="PANTHER" id="PTHR13774">
    <property type="entry name" value="PHENAZINE BIOSYNTHESIS PROTEIN"/>
    <property type="match status" value="1"/>
</dbReference>
<comment type="similarity">
    <text evidence="1">Belongs to the PhzF family.</text>
</comment>
<comment type="caution">
    <text evidence="3">The sequence shown here is derived from an EMBL/GenBank/DDBJ whole genome shotgun (WGS) entry which is preliminary data.</text>
</comment>
<name>A0A1A6Y3Q8_STEMA</name>
<evidence type="ECO:0000313" key="3">
    <source>
        <dbReference type="EMBL" id="OBU69823.1"/>
    </source>
</evidence>
<reference evidence="3 4" key="1">
    <citation type="submission" date="2016-05" db="EMBL/GenBank/DDBJ databases">
        <title>Draft Genome Sequences of Stenotrophomonas maltophilia Strains Sm32COP, Sm41DVV, Sm46PAILV, SmF3, SmF22, SmSOFb1 and SmCVFa1, Isolated from Different Manures, in France.</title>
        <authorList>
            <person name="Nazaret S."/>
            <person name="Bodilis J."/>
        </authorList>
    </citation>
    <scope>NUCLEOTIDE SEQUENCE [LARGE SCALE GENOMIC DNA]</scope>
    <source>
        <strain evidence="3 4">Sm46PAILV</strain>
    </source>
</reference>
<dbReference type="OrthoDB" id="9788221at2"/>
<protein>
    <submittedName>
        <fullName evidence="3">Phenazine biosynthesis protein</fullName>
    </submittedName>
</protein>
<dbReference type="AlphaFoldDB" id="A0A1A6Y3Q8"/>
<dbReference type="PIRSF" id="PIRSF016184">
    <property type="entry name" value="PhzC_PhzF"/>
    <property type="match status" value="1"/>
</dbReference>
<evidence type="ECO:0000313" key="4">
    <source>
        <dbReference type="Proteomes" id="UP000092256"/>
    </source>
</evidence>
<dbReference type="PANTHER" id="PTHR13774:SF32">
    <property type="entry name" value="ANTISENSE-ENHANCING SEQUENCE 1"/>
    <property type="match status" value="1"/>
</dbReference>
<dbReference type="SUPFAM" id="SSF54506">
    <property type="entry name" value="Diaminopimelate epimerase-like"/>
    <property type="match status" value="1"/>
</dbReference>
<evidence type="ECO:0000256" key="1">
    <source>
        <dbReference type="ARBA" id="ARBA00008270"/>
    </source>
</evidence>
<gene>
    <name evidence="3" type="ORF">A9K58_03900</name>
</gene>
<dbReference type="InterPro" id="IPR003719">
    <property type="entry name" value="Phenazine_PhzF-like"/>
</dbReference>
<dbReference type="NCBIfam" id="TIGR00654">
    <property type="entry name" value="PhzF_family"/>
    <property type="match status" value="1"/>
</dbReference>
<feature type="active site" evidence="2">
    <location>
        <position position="47"/>
    </location>
</feature>
<evidence type="ECO:0000256" key="2">
    <source>
        <dbReference type="PIRSR" id="PIRSR016184-1"/>
    </source>
</evidence>
<dbReference type="EMBL" id="LYVJ01000002">
    <property type="protein sequence ID" value="OBU69823.1"/>
    <property type="molecule type" value="Genomic_DNA"/>
</dbReference>
<dbReference type="RefSeq" id="WP_065198080.1">
    <property type="nucleotide sequence ID" value="NZ_LYVJ01000002.1"/>
</dbReference>
<sequence length="292" mass="30626">MAVLRYLQLDVFAPRPGTGNPLGVVLEADRLSSSQMQALAAWLNLSETVFFLRPSAPGADYHIRIFTPTCELAFAGHPSVGAAWAAVTCGLVQPRDGALLQQCAAGLLPVRVSGPAGALEIQLASPPARRLATTADAAPTALLALAAEGHAPELWDNGARWWLLPLRDAAAVRSLVPGMEALRDWSIATDATGLAVFADDTGPGHDRVVRAFCPADAPGVPEDPVTGSANALIGAWLRQRNALPAGDHGNYIASQGREVGRDGQVQVSVDAQGTVWIGGQVQPVIEGHIRWP</sequence>
<dbReference type="Pfam" id="PF02567">
    <property type="entry name" value="PhzC-PhzF"/>
    <property type="match status" value="1"/>
</dbReference>
<proteinExistence type="inferred from homology"/>
<dbReference type="GO" id="GO:0005737">
    <property type="term" value="C:cytoplasm"/>
    <property type="evidence" value="ECO:0007669"/>
    <property type="project" value="TreeGrafter"/>
</dbReference>
<accession>A0A1A6Y3Q8</accession>